<name>A0A1V9X5X6_9ACAR</name>
<evidence type="ECO:0000313" key="2">
    <source>
        <dbReference type="EMBL" id="OQR68990.1"/>
    </source>
</evidence>
<feature type="compositionally biased region" description="Polar residues" evidence="1">
    <location>
        <begin position="15"/>
        <end position="29"/>
    </location>
</feature>
<feature type="region of interest" description="Disordered" evidence="1">
    <location>
        <begin position="1"/>
        <end position="141"/>
    </location>
</feature>
<evidence type="ECO:0000313" key="3">
    <source>
        <dbReference type="Proteomes" id="UP000192247"/>
    </source>
</evidence>
<dbReference type="AlphaFoldDB" id="A0A1V9X5X6"/>
<gene>
    <name evidence="2" type="ORF">BIW11_12542</name>
</gene>
<protein>
    <submittedName>
        <fullName evidence="2">Uncharacterized protein</fullName>
    </submittedName>
</protein>
<dbReference type="Proteomes" id="UP000192247">
    <property type="component" value="Unassembled WGS sequence"/>
</dbReference>
<organism evidence="2 3">
    <name type="scientific">Tropilaelaps mercedesae</name>
    <dbReference type="NCBI Taxonomy" id="418985"/>
    <lineage>
        <taxon>Eukaryota</taxon>
        <taxon>Metazoa</taxon>
        <taxon>Ecdysozoa</taxon>
        <taxon>Arthropoda</taxon>
        <taxon>Chelicerata</taxon>
        <taxon>Arachnida</taxon>
        <taxon>Acari</taxon>
        <taxon>Parasitiformes</taxon>
        <taxon>Mesostigmata</taxon>
        <taxon>Gamasina</taxon>
        <taxon>Dermanyssoidea</taxon>
        <taxon>Laelapidae</taxon>
        <taxon>Tropilaelaps</taxon>
    </lineage>
</organism>
<comment type="caution">
    <text evidence="2">The sequence shown here is derived from an EMBL/GenBank/DDBJ whole genome shotgun (WGS) entry which is preliminary data.</text>
</comment>
<reference evidence="2 3" key="1">
    <citation type="journal article" date="2017" name="Gigascience">
        <title>Draft genome of the honey bee ectoparasitic mite, Tropilaelaps mercedesae, is shaped by the parasitic life history.</title>
        <authorList>
            <person name="Dong X."/>
            <person name="Armstrong S.D."/>
            <person name="Xia D."/>
            <person name="Makepeace B.L."/>
            <person name="Darby A.C."/>
            <person name="Kadowaki T."/>
        </authorList>
    </citation>
    <scope>NUCLEOTIDE SEQUENCE [LARGE SCALE GENOMIC DNA]</scope>
    <source>
        <strain evidence="2">Wuxi-XJTLU</strain>
    </source>
</reference>
<sequence length="166" mass="18002">MPVPTSERSKETVVQADSQTSEPDNTTGQDFIFSARATTKTRFDDTDSWSTTLQDAENKKLSKQKALFTSNSDSTKRKAAGPPCQETTDSPAKSIKVSRNKNAKGKKPNASVLSDQKGPQPKKNKRTNNTTGKAVKKADKLAKTCSPTARISLPSVKPQKKCCLIS</sequence>
<accession>A0A1V9X5X6</accession>
<proteinExistence type="predicted"/>
<dbReference type="EMBL" id="MNPL01022727">
    <property type="protein sequence ID" value="OQR68990.1"/>
    <property type="molecule type" value="Genomic_DNA"/>
</dbReference>
<keyword evidence="3" id="KW-1185">Reference proteome</keyword>
<feature type="compositionally biased region" description="Basic residues" evidence="1">
    <location>
        <begin position="96"/>
        <end position="107"/>
    </location>
</feature>
<dbReference type="InParanoid" id="A0A1V9X5X6"/>
<evidence type="ECO:0000256" key="1">
    <source>
        <dbReference type="SAM" id="MobiDB-lite"/>
    </source>
</evidence>